<protein>
    <submittedName>
        <fullName evidence="3">NADP-dependent oxidoreductase domain-containing protein</fullName>
    </submittedName>
</protein>
<dbReference type="PANTHER" id="PTHR43625:SF78">
    <property type="entry name" value="PYRIDOXAL REDUCTASE-RELATED"/>
    <property type="match status" value="1"/>
</dbReference>
<keyword evidence="4" id="KW-1185">Reference proteome</keyword>
<dbReference type="Proteomes" id="UP001175000">
    <property type="component" value="Unassembled WGS sequence"/>
</dbReference>
<dbReference type="SUPFAM" id="SSF51430">
    <property type="entry name" value="NAD(P)-linked oxidoreductase"/>
    <property type="match status" value="1"/>
</dbReference>
<dbReference type="Gene3D" id="3.20.20.100">
    <property type="entry name" value="NADP-dependent oxidoreductase domain"/>
    <property type="match status" value="1"/>
</dbReference>
<dbReference type="InterPro" id="IPR023210">
    <property type="entry name" value="NADP_OxRdtase_dom"/>
</dbReference>
<gene>
    <name evidence="3" type="ORF">B0T14DRAFT_539455</name>
</gene>
<evidence type="ECO:0000256" key="1">
    <source>
        <dbReference type="ARBA" id="ARBA00023002"/>
    </source>
</evidence>
<dbReference type="PANTHER" id="PTHR43625">
    <property type="entry name" value="AFLATOXIN B1 ALDEHYDE REDUCTASE"/>
    <property type="match status" value="1"/>
</dbReference>
<sequence length="318" mass="34337">MSSSNAIAHHTINGKPIGRVGFGMLGLTKPWAPVDYSIAIQVMKTALEQGANFWNGAIHYGTPTANSLHLLHHYFTLHPTDAPKITLSIKGAYSMQSGPTGSPSAIRASVENALQVLKGVKTIDIFELARVDPNVPIETCIMALAELVKEGKIGGIGLSEVSAATVRRANAVHPINVIGNGVLGVCRELDIPVVAYSPVGRGFLTGELRSVDDLPANDFRRMLPRFQPGAFEQNFKLVEAVEEIAKRKGVTTAQVAIGWVCRQGAIPIPESTRVERVVENCRPAELTDEEMIEIKRVLDAFPVSGQRYGGVHEKFLSA</sequence>
<dbReference type="CDD" id="cd19077">
    <property type="entry name" value="AKR_AKR8A1-2"/>
    <property type="match status" value="1"/>
</dbReference>
<evidence type="ECO:0000313" key="3">
    <source>
        <dbReference type="EMBL" id="KAK0613723.1"/>
    </source>
</evidence>
<evidence type="ECO:0000259" key="2">
    <source>
        <dbReference type="Pfam" id="PF00248"/>
    </source>
</evidence>
<evidence type="ECO:0000313" key="4">
    <source>
        <dbReference type="Proteomes" id="UP001175000"/>
    </source>
</evidence>
<reference evidence="3" key="1">
    <citation type="submission" date="2023-06" db="EMBL/GenBank/DDBJ databases">
        <title>Genome-scale phylogeny and comparative genomics of the fungal order Sordariales.</title>
        <authorList>
            <consortium name="Lawrence Berkeley National Laboratory"/>
            <person name="Hensen N."/>
            <person name="Bonometti L."/>
            <person name="Westerberg I."/>
            <person name="Brannstrom I.O."/>
            <person name="Guillou S."/>
            <person name="Cros-Aarteil S."/>
            <person name="Calhoun S."/>
            <person name="Haridas S."/>
            <person name="Kuo A."/>
            <person name="Mondo S."/>
            <person name="Pangilinan J."/>
            <person name="Riley R."/>
            <person name="Labutti K."/>
            <person name="Andreopoulos B."/>
            <person name="Lipzen A."/>
            <person name="Chen C."/>
            <person name="Yanf M."/>
            <person name="Daum C."/>
            <person name="Ng V."/>
            <person name="Clum A."/>
            <person name="Steindorff A."/>
            <person name="Ohm R."/>
            <person name="Martin F."/>
            <person name="Silar P."/>
            <person name="Natvig D."/>
            <person name="Lalanne C."/>
            <person name="Gautier V."/>
            <person name="Ament-Velasquez S.L."/>
            <person name="Kruys A."/>
            <person name="Hutchinson M.I."/>
            <person name="Powell A.J."/>
            <person name="Barry K."/>
            <person name="Miller A.N."/>
            <person name="Grigoriev I.V."/>
            <person name="Debuchy R."/>
            <person name="Gladieux P."/>
            <person name="Thoren M.H."/>
            <person name="Johannesson H."/>
        </authorList>
    </citation>
    <scope>NUCLEOTIDE SEQUENCE</scope>
    <source>
        <strain evidence="3">CBS 606.72</strain>
    </source>
</reference>
<dbReference type="InterPro" id="IPR036812">
    <property type="entry name" value="NAD(P)_OxRdtase_dom_sf"/>
</dbReference>
<comment type="caution">
    <text evidence="3">The sequence shown here is derived from an EMBL/GenBank/DDBJ whole genome shotgun (WGS) entry which is preliminary data.</text>
</comment>
<proteinExistence type="predicted"/>
<feature type="domain" description="NADP-dependent oxidoreductase" evidence="2">
    <location>
        <begin position="20"/>
        <end position="297"/>
    </location>
</feature>
<organism evidence="3 4">
    <name type="scientific">Immersiella caudata</name>
    <dbReference type="NCBI Taxonomy" id="314043"/>
    <lineage>
        <taxon>Eukaryota</taxon>
        <taxon>Fungi</taxon>
        <taxon>Dikarya</taxon>
        <taxon>Ascomycota</taxon>
        <taxon>Pezizomycotina</taxon>
        <taxon>Sordariomycetes</taxon>
        <taxon>Sordariomycetidae</taxon>
        <taxon>Sordariales</taxon>
        <taxon>Lasiosphaeriaceae</taxon>
        <taxon>Immersiella</taxon>
    </lineage>
</organism>
<dbReference type="GO" id="GO:0005737">
    <property type="term" value="C:cytoplasm"/>
    <property type="evidence" value="ECO:0007669"/>
    <property type="project" value="TreeGrafter"/>
</dbReference>
<accession>A0AA39WE51</accession>
<dbReference type="Pfam" id="PF00248">
    <property type="entry name" value="Aldo_ket_red"/>
    <property type="match status" value="1"/>
</dbReference>
<keyword evidence="1" id="KW-0560">Oxidoreductase</keyword>
<dbReference type="AlphaFoldDB" id="A0AA39WE51"/>
<name>A0AA39WE51_9PEZI</name>
<dbReference type="EMBL" id="JAULSU010000006">
    <property type="protein sequence ID" value="KAK0613723.1"/>
    <property type="molecule type" value="Genomic_DNA"/>
</dbReference>
<dbReference type="GO" id="GO:0016491">
    <property type="term" value="F:oxidoreductase activity"/>
    <property type="evidence" value="ECO:0007669"/>
    <property type="project" value="UniProtKB-KW"/>
</dbReference>
<dbReference type="InterPro" id="IPR050791">
    <property type="entry name" value="Aldo-Keto_reductase"/>
</dbReference>